<protein>
    <submittedName>
        <fullName evidence="2">Uncharacterized protein</fullName>
    </submittedName>
</protein>
<keyword evidence="3" id="KW-1185">Reference proteome</keyword>
<dbReference type="RefSeq" id="WP_377090883.1">
    <property type="nucleotide sequence ID" value="NZ_JBHSJL010000014.1"/>
</dbReference>
<name>A0ABW4ZA50_9BACT</name>
<feature type="signal peptide" evidence="1">
    <location>
        <begin position="1"/>
        <end position="21"/>
    </location>
</feature>
<sequence>MRSMFAILSLIFLVSYQAADACCEHDHHSDHVHLEKAHDGDTDQIIQHSGHHHHHGPCDCLCHTPQPEKKSTTPKPRIEIEPQALVITQQCNSFSRKLLPPSNAPPISQNLSLPPPSAAKLCSQHCRFLL</sequence>
<proteinExistence type="predicted"/>
<comment type="caution">
    <text evidence="2">The sequence shown here is derived from an EMBL/GenBank/DDBJ whole genome shotgun (WGS) entry which is preliminary data.</text>
</comment>
<dbReference type="Proteomes" id="UP001597389">
    <property type="component" value="Unassembled WGS sequence"/>
</dbReference>
<evidence type="ECO:0000256" key="1">
    <source>
        <dbReference type="SAM" id="SignalP"/>
    </source>
</evidence>
<accession>A0ABW4ZA50</accession>
<evidence type="ECO:0000313" key="2">
    <source>
        <dbReference type="EMBL" id="MFD2158706.1"/>
    </source>
</evidence>
<dbReference type="EMBL" id="JBHUJB010000031">
    <property type="protein sequence ID" value="MFD2158706.1"/>
    <property type="molecule type" value="Genomic_DNA"/>
</dbReference>
<reference evidence="3" key="1">
    <citation type="journal article" date="2019" name="Int. J. Syst. Evol. Microbiol.">
        <title>The Global Catalogue of Microorganisms (GCM) 10K type strain sequencing project: providing services to taxonomists for standard genome sequencing and annotation.</title>
        <authorList>
            <consortium name="The Broad Institute Genomics Platform"/>
            <consortium name="The Broad Institute Genome Sequencing Center for Infectious Disease"/>
            <person name="Wu L."/>
            <person name="Ma J."/>
        </authorList>
    </citation>
    <scope>NUCLEOTIDE SEQUENCE [LARGE SCALE GENOMIC DNA]</scope>
    <source>
        <strain evidence="3">CCUG 57942</strain>
    </source>
</reference>
<evidence type="ECO:0000313" key="3">
    <source>
        <dbReference type="Proteomes" id="UP001597389"/>
    </source>
</evidence>
<gene>
    <name evidence="2" type="ORF">ACFSW8_07345</name>
</gene>
<organism evidence="2 3">
    <name type="scientific">Rubritalea tangerina</name>
    <dbReference type="NCBI Taxonomy" id="430798"/>
    <lineage>
        <taxon>Bacteria</taxon>
        <taxon>Pseudomonadati</taxon>
        <taxon>Verrucomicrobiota</taxon>
        <taxon>Verrucomicrobiia</taxon>
        <taxon>Verrucomicrobiales</taxon>
        <taxon>Rubritaleaceae</taxon>
        <taxon>Rubritalea</taxon>
    </lineage>
</organism>
<feature type="chain" id="PRO_5046519361" evidence="1">
    <location>
        <begin position="22"/>
        <end position="130"/>
    </location>
</feature>
<keyword evidence="1" id="KW-0732">Signal</keyword>